<dbReference type="Proteomes" id="UP000262832">
    <property type="component" value="Chromosome II"/>
</dbReference>
<dbReference type="RefSeq" id="WP_128812825.1">
    <property type="nucleotide sequence ID" value="NZ_CP032094.1"/>
</dbReference>
<evidence type="ECO:0000313" key="3">
    <source>
        <dbReference type="Proteomes" id="UP000262832"/>
    </source>
</evidence>
<feature type="transmembrane region" description="Helical" evidence="1">
    <location>
        <begin position="152"/>
        <end position="170"/>
    </location>
</feature>
<accession>A0ABN5PKY5</accession>
<keyword evidence="1" id="KW-0472">Membrane</keyword>
<evidence type="ECO:0000313" key="2">
    <source>
        <dbReference type="EMBL" id="AXY02921.1"/>
    </source>
</evidence>
<reference evidence="2 3" key="1">
    <citation type="submission" date="2018-08" db="EMBL/GenBank/DDBJ databases">
        <title>Genomic taxonomy of the Vibrionaceae family.</title>
        <authorList>
            <person name="Gomez-Gil B."/>
            <person name="Tanaka M."/>
            <person name="Sawabe T."/>
            <person name="Enciso-Ibarra K."/>
        </authorList>
    </citation>
    <scope>NUCLEOTIDE SEQUENCE [LARGE SCALE GENOMIC DNA]</scope>
    <source>
        <strain evidence="2 3">CAIM 1831</strain>
    </source>
</reference>
<gene>
    <name evidence="2" type="ORF">D1115_18310</name>
</gene>
<feature type="transmembrane region" description="Helical" evidence="1">
    <location>
        <begin position="12"/>
        <end position="33"/>
    </location>
</feature>
<proteinExistence type="predicted"/>
<protein>
    <submittedName>
        <fullName evidence="2">DNA mismatch repair protein</fullName>
    </submittedName>
</protein>
<name>A0ABN5PKY5_9VIBR</name>
<keyword evidence="1" id="KW-1133">Transmembrane helix</keyword>
<evidence type="ECO:0000256" key="1">
    <source>
        <dbReference type="SAM" id="Phobius"/>
    </source>
</evidence>
<keyword evidence="1" id="KW-0812">Transmembrane</keyword>
<dbReference type="EMBL" id="CP032094">
    <property type="protein sequence ID" value="AXY02921.1"/>
    <property type="molecule type" value="Genomic_DNA"/>
</dbReference>
<organism evidence="2 3">
    <name type="scientific">Vibrio alfacsensis</name>
    <dbReference type="NCBI Taxonomy" id="1074311"/>
    <lineage>
        <taxon>Bacteria</taxon>
        <taxon>Pseudomonadati</taxon>
        <taxon>Pseudomonadota</taxon>
        <taxon>Gammaproteobacteria</taxon>
        <taxon>Vibrionales</taxon>
        <taxon>Vibrionaceae</taxon>
        <taxon>Vibrio</taxon>
    </lineage>
</organism>
<sequence>MVKTRIYLPPPWLLVLIGLVLNIAAILLTSVVLDKLSQVNTSITEQKADNLYSIQRAWDSVEVLERKREMLLLHVHLNQSSSLPLLIEDAMRGHLSSWTGQEIGPITPEQLPELMGQINQAQSTLREQIDNHYLNNLDLTEEMLRLAGKMSWYKSIALFLQVFGLALILARDLARKP</sequence>
<keyword evidence="3" id="KW-1185">Reference proteome</keyword>